<keyword evidence="3" id="KW-1133">Transmembrane helix</keyword>
<proteinExistence type="predicted"/>
<feature type="transmembrane region" description="Helical" evidence="3">
    <location>
        <begin position="181"/>
        <end position="201"/>
    </location>
</feature>
<accession>A0A0A3J5L9</accession>
<dbReference type="SUPFAM" id="SSF50242">
    <property type="entry name" value="TIMP-like"/>
    <property type="match status" value="1"/>
</dbReference>
<dbReference type="InterPro" id="IPR008993">
    <property type="entry name" value="TIMP-like_OB-fold"/>
</dbReference>
<evidence type="ECO:0000256" key="3">
    <source>
        <dbReference type="SAM" id="Phobius"/>
    </source>
</evidence>
<comment type="caution">
    <text evidence="5">The sequence shown here is derived from an EMBL/GenBank/DDBJ whole genome shotgun (WGS) entry which is preliminary data.</text>
</comment>
<reference evidence="5 6" key="1">
    <citation type="submission" date="2014-02" db="EMBL/GenBank/DDBJ databases">
        <title>Draft genome sequence of Lysinibacillus massiliensis CCUG 49529.</title>
        <authorList>
            <person name="Zhang F."/>
            <person name="Wang G."/>
            <person name="Zhang L."/>
        </authorList>
    </citation>
    <scope>NUCLEOTIDE SEQUENCE [LARGE SCALE GENOMIC DNA]</scope>
    <source>
        <strain evidence="5 6">CCUG 49529</strain>
    </source>
</reference>
<dbReference type="AlphaFoldDB" id="A0A0A3J5L9"/>
<dbReference type="GO" id="GO:0002020">
    <property type="term" value="F:protease binding"/>
    <property type="evidence" value="ECO:0007669"/>
    <property type="project" value="TreeGrafter"/>
</dbReference>
<dbReference type="InterPro" id="IPR001820">
    <property type="entry name" value="TIMP"/>
</dbReference>
<gene>
    <name evidence="5" type="ORF">CD30_11645</name>
</gene>
<evidence type="ECO:0000256" key="1">
    <source>
        <dbReference type="ARBA" id="ARBA00004613"/>
    </source>
</evidence>
<dbReference type="GO" id="GO:0008191">
    <property type="term" value="F:metalloendopeptidase inhibitor activity"/>
    <property type="evidence" value="ECO:0007669"/>
    <property type="project" value="InterPro"/>
</dbReference>
<dbReference type="eggNOG" id="ENOG50333K5">
    <property type="taxonomic scope" value="Bacteria"/>
</dbReference>
<dbReference type="GO" id="GO:0005615">
    <property type="term" value="C:extracellular space"/>
    <property type="evidence" value="ECO:0007669"/>
    <property type="project" value="TreeGrafter"/>
</dbReference>
<keyword evidence="4" id="KW-0732">Signal</keyword>
<evidence type="ECO:0000256" key="2">
    <source>
        <dbReference type="ARBA" id="ARBA00022525"/>
    </source>
</evidence>
<keyword evidence="2" id="KW-0964">Secreted</keyword>
<evidence type="ECO:0008006" key="7">
    <source>
        <dbReference type="Google" id="ProtNLM"/>
    </source>
</evidence>
<keyword evidence="3" id="KW-0812">Transmembrane</keyword>
<dbReference type="EMBL" id="JPVQ01000019">
    <property type="protein sequence ID" value="KGR90458.1"/>
    <property type="molecule type" value="Genomic_DNA"/>
</dbReference>
<evidence type="ECO:0000256" key="4">
    <source>
        <dbReference type="SAM" id="SignalP"/>
    </source>
</evidence>
<comment type="subcellular location">
    <subcellularLocation>
        <location evidence="1">Secreted</location>
    </subcellularLocation>
</comment>
<dbReference type="PANTHER" id="PTHR11844:SF33">
    <property type="entry name" value="TISSUE INHIBITOR OF METALLOPROTEINASE"/>
    <property type="match status" value="1"/>
</dbReference>
<organism evidence="5 6">
    <name type="scientific">Ureibacillus massiliensis 4400831 = CIP 108448 = CCUG 49529</name>
    <dbReference type="NCBI Taxonomy" id="1211035"/>
    <lineage>
        <taxon>Bacteria</taxon>
        <taxon>Bacillati</taxon>
        <taxon>Bacillota</taxon>
        <taxon>Bacilli</taxon>
        <taxon>Bacillales</taxon>
        <taxon>Caryophanaceae</taxon>
        <taxon>Ureibacillus</taxon>
    </lineage>
</organism>
<dbReference type="GO" id="GO:0031012">
    <property type="term" value="C:extracellular matrix"/>
    <property type="evidence" value="ECO:0007669"/>
    <property type="project" value="TreeGrafter"/>
</dbReference>
<feature type="chain" id="PRO_5002014412" description="Tissue inhibitor of metalloproteinase" evidence="4">
    <location>
        <begin position="35"/>
        <end position="207"/>
    </location>
</feature>
<protein>
    <recommendedName>
        <fullName evidence="7">Tissue inhibitor of metalloproteinase</fullName>
    </recommendedName>
</protein>
<evidence type="ECO:0000313" key="6">
    <source>
        <dbReference type="Proteomes" id="UP000030595"/>
    </source>
</evidence>
<keyword evidence="3" id="KW-0472">Membrane</keyword>
<dbReference type="Gene3D" id="2.40.50.120">
    <property type="match status" value="1"/>
</dbReference>
<dbReference type="Pfam" id="PF00965">
    <property type="entry name" value="TIMP"/>
    <property type="match status" value="1"/>
</dbReference>
<keyword evidence="6" id="KW-1185">Reference proteome</keyword>
<sequence>MAKGGLILRKIKMFLIFSFLIAFSFNFTATEAYACSCAAPGSPTEELNMSTAVFSGKVIKIVDPNKDAEIQSSADLLEVQLKVKETWKGVDETIVTLYTARESASCGFNFTLNEEYLVYANKSDGALHVNLCSRTAPLIAATSDLEELGAGEEPTVIVEVDQSDGKKENIVAKSEDDHSNILLIFSILGLIIIAISLYAIIKKKRNQ</sequence>
<name>A0A0A3J5L9_9BACL</name>
<dbReference type="PANTHER" id="PTHR11844">
    <property type="entry name" value="METALLOPROTEASE INHIBITOR"/>
    <property type="match status" value="1"/>
</dbReference>
<evidence type="ECO:0000313" key="5">
    <source>
        <dbReference type="EMBL" id="KGR90458.1"/>
    </source>
</evidence>
<dbReference type="Proteomes" id="UP000030595">
    <property type="component" value="Unassembled WGS sequence"/>
</dbReference>
<feature type="signal peptide" evidence="4">
    <location>
        <begin position="1"/>
        <end position="34"/>
    </location>
</feature>
<dbReference type="GO" id="GO:0051045">
    <property type="term" value="P:negative regulation of membrane protein ectodomain proteolysis"/>
    <property type="evidence" value="ECO:0007669"/>
    <property type="project" value="TreeGrafter"/>
</dbReference>